<feature type="signal peptide" evidence="1">
    <location>
        <begin position="1"/>
        <end position="22"/>
    </location>
</feature>
<keyword evidence="3" id="KW-1185">Reference proteome</keyword>
<comment type="caution">
    <text evidence="2">The sequence shown here is derived from an EMBL/GenBank/DDBJ whole genome shotgun (WGS) entry which is preliminary data.</text>
</comment>
<protein>
    <submittedName>
        <fullName evidence="2">Uncharacterized protein</fullName>
    </submittedName>
</protein>
<evidence type="ECO:0000313" key="3">
    <source>
        <dbReference type="Proteomes" id="UP000695562"/>
    </source>
</evidence>
<keyword evidence="1" id="KW-0732">Signal</keyword>
<dbReference type="OrthoDB" id="21249at2759"/>
<evidence type="ECO:0000256" key="1">
    <source>
        <dbReference type="SAM" id="SignalP"/>
    </source>
</evidence>
<reference evidence="2" key="1">
    <citation type="submission" date="2020-01" db="EMBL/GenBank/DDBJ databases">
        <title>Development of genomics and gene disruption for Polysphondylium violaceum indicates a role for the polyketide synthase stlB in stalk morphogenesis.</title>
        <authorList>
            <person name="Narita B."/>
            <person name="Kawabe Y."/>
            <person name="Kin K."/>
            <person name="Saito T."/>
            <person name="Gibbs R."/>
            <person name="Kuspa A."/>
            <person name="Muzny D."/>
            <person name="Queller D."/>
            <person name="Richards S."/>
            <person name="Strassman J."/>
            <person name="Sucgang R."/>
            <person name="Worley K."/>
            <person name="Schaap P."/>
        </authorList>
    </citation>
    <scope>NUCLEOTIDE SEQUENCE</scope>
    <source>
        <strain evidence="2">QSvi11</strain>
    </source>
</reference>
<feature type="chain" id="PRO_5035255308" evidence="1">
    <location>
        <begin position="23"/>
        <end position="1003"/>
    </location>
</feature>
<dbReference type="Proteomes" id="UP000695562">
    <property type="component" value="Unassembled WGS sequence"/>
</dbReference>
<gene>
    <name evidence="2" type="ORF">CYY_008870</name>
</gene>
<sequence>MNLKFIYTIVLILFISNHAVHSAQVLLNADGCTTIACGFKALLGQAQLPQSIDDVIVYTSNAALHPIVLLQDSLNIKSLNISNGVLKIATGIAVSVTDTLFVNALATLDLESDKLLTVNSGITINGNLVLNGNGIQCNGPAVVNGNLTILSGSFEVSKLTIAATATIPNIIGGTIKVNADSSINVALNILGTATLNINSGKFTCNKGLVLAATSGLTIGNGASLSLLGTVASTFNNAITLGSNALLEVGSVVNSLKVITTVPNSAINIIANGVLNISGKNYIVAPISLSTITSKLVAKQCDCTFNQLNTLANSIISIQNASTFRTLSDITLNSIVNVDTDSIISIELGTLTLVGPVKSVAGSVINVVKGTCEIPSKVVQVINSNVNVAKDAILKVAGTVSLIGNVNCPDSSIVQLVNGILGIGGSQSVIDTVIDLSGTSQLKIIKNSICTIKKINHIDATALISVDTGSILTINIGSVFLSPITLTGSASLNVNGDASIKGIYVVPIDNTPLPSLKLFNCNSKFTGEIQRLLMSLTNTSLNIDVNVKVGALNLTADANSPIVANAGSNVDISGTLSKIQKQIQCIGCLLHIGSGTTQFLDGIITSVDSTFTTLNSTLQIGGKSILNSLTTFDGLGSVGINGDVQINGGVKCSTLSPIDINAKSTVFIGKESVIGANVNLNADATLNILPSSNCAFNGGLNTGVNAILYVNKTGNCLIAGSSEVKGAVYLNGATIVSAGTCNFYNGIKQANANATQAINNLLVNSGTCTLKDESEFSGEVAIKAAANLVLGAPVLCSKGIQNSGNLIINAAIESEDVISQTVADAVCTLNQGSQIKTKAINFVAGKLSGVGKIIASAPCVVGGIIDGAIDITGDLNLLSTAILQVDVKGLANFNKLSVSGKASLTGLIDVSLDASVAANLKVGDTMTIMECGTCEGAPKLSESTGSKCFTLSSSNTTQNLVYQSPPPVEKNAESSSHDTSSASMTSFSSFTLLISSLLLFVIVF</sequence>
<evidence type="ECO:0000313" key="2">
    <source>
        <dbReference type="EMBL" id="KAF2069810.1"/>
    </source>
</evidence>
<proteinExistence type="predicted"/>
<organism evidence="2 3">
    <name type="scientific">Polysphondylium violaceum</name>
    <dbReference type="NCBI Taxonomy" id="133409"/>
    <lineage>
        <taxon>Eukaryota</taxon>
        <taxon>Amoebozoa</taxon>
        <taxon>Evosea</taxon>
        <taxon>Eumycetozoa</taxon>
        <taxon>Dictyostelia</taxon>
        <taxon>Dictyosteliales</taxon>
        <taxon>Dictyosteliaceae</taxon>
        <taxon>Polysphondylium</taxon>
    </lineage>
</organism>
<accession>A0A8J4UWL0</accession>
<dbReference type="EMBL" id="AJWJ01000591">
    <property type="protein sequence ID" value="KAF2069810.1"/>
    <property type="molecule type" value="Genomic_DNA"/>
</dbReference>
<dbReference type="AlphaFoldDB" id="A0A8J4UWL0"/>
<name>A0A8J4UWL0_9MYCE</name>